<dbReference type="GeneID" id="106820543"/>
<keyword evidence="4" id="KW-1185">Reference proteome</keyword>
<sequence length="143" mass="15444">MVGFNRRFDPHFAALKKTLDDGGIGQVEQVQITSRDPSPPPPEYVAVSGGIFRDMMIHDFDMARFLLNEEVVSVWATGSVLVDKAIGAAGDVDTAMAVLATASGKQCVITNSRRASYGYDQRVEIHGSEGMVSADNPRLNSVE</sequence>
<gene>
    <name evidence="5" type="primary">LOC106820543</name>
</gene>
<feature type="non-terminal residue" evidence="5">
    <location>
        <position position="143"/>
    </location>
</feature>
<dbReference type="InterPro" id="IPR055170">
    <property type="entry name" value="GFO_IDH_MocA-like_dom"/>
</dbReference>
<dbReference type="Proteomes" id="UP000695022">
    <property type="component" value="Unplaced"/>
</dbReference>
<dbReference type="Pfam" id="PF22725">
    <property type="entry name" value="GFO_IDH_MocA_C3"/>
    <property type="match status" value="1"/>
</dbReference>
<dbReference type="Gene3D" id="3.30.360.10">
    <property type="entry name" value="Dihydrodipicolinate Reductase, domain 2"/>
    <property type="match status" value="1"/>
</dbReference>
<feature type="domain" description="GFO/IDH/MocA-like oxidoreductase" evidence="3">
    <location>
        <begin position="12"/>
        <end position="132"/>
    </location>
</feature>
<evidence type="ECO:0000256" key="1">
    <source>
        <dbReference type="ARBA" id="ARBA00010928"/>
    </source>
</evidence>
<evidence type="ECO:0000313" key="5">
    <source>
        <dbReference type="RefSeq" id="XP_014680538.1"/>
    </source>
</evidence>
<dbReference type="RefSeq" id="XP_014680538.1">
    <property type="nucleotide sequence ID" value="XM_014825052.1"/>
</dbReference>
<name>A0ABM1F7W7_PRICU</name>
<protein>
    <submittedName>
        <fullName evidence="5">Inositol 2-dehydrogenase-like</fullName>
    </submittedName>
</protein>
<comment type="similarity">
    <text evidence="1">Belongs to the Gfo/Idh/MocA family.</text>
</comment>
<evidence type="ECO:0000256" key="2">
    <source>
        <dbReference type="ARBA" id="ARBA00023002"/>
    </source>
</evidence>
<evidence type="ECO:0000313" key="4">
    <source>
        <dbReference type="Proteomes" id="UP000695022"/>
    </source>
</evidence>
<dbReference type="PANTHER" id="PTHR42840:SF3">
    <property type="entry name" value="BINDING ROSSMANN FOLD OXIDOREDUCTASE, PUTATIVE (AFU_ORTHOLOGUE AFUA_2G10240)-RELATED"/>
    <property type="match status" value="1"/>
</dbReference>
<evidence type="ECO:0000259" key="3">
    <source>
        <dbReference type="Pfam" id="PF22725"/>
    </source>
</evidence>
<dbReference type="PANTHER" id="PTHR42840">
    <property type="entry name" value="NAD(P)-BINDING ROSSMANN-FOLD SUPERFAMILY PROTEIN-RELATED"/>
    <property type="match status" value="1"/>
</dbReference>
<dbReference type="SUPFAM" id="SSF55347">
    <property type="entry name" value="Glyceraldehyde-3-phosphate dehydrogenase-like, C-terminal domain"/>
    <property type="match status" value="1"/>
</dbReference>
<accession>A0ABM1F7W7</accession>
<proteinExistence type="inferred from homology"/>
<dbReference type="Gene3D" id="3.40.50.720">
    <property type="entry name" value="NAD(P)-binding Rossmann-like Domain"/>
    <property type="match status" value="1"/>
</dbReference>
<keyword evidence="2" id="KW-0560">Oxidoreductase</keyword>
<organism evidence="4 5">
    <name type="scientific">Priapulus caudatus</name>
    <name type="common">Priapulid worm</name>
    <dbReference type="NCBI Taxonomy" id="37621"/>
    <lineage>
        <taxon>Eukaryota</taxon>
        <taxon>Metazoa</taxon>
        <taxon>Ecdysozoa</taxon>
        <taxon>Scalidophora</taxon>
        <taxon>Priapulida</taxon>
        <taxon>Priapulimorpha</taxon>
        <taxon>Priapulimorphida</taxon>
        <taxon>Priapulidae</taxon>
        <taxon>Priapulus</taxon>
    </lineage>
</organism>
<reference evidence="5" key="1">
    <citation type="submission" date="2025-08" db="UniProtKB">
        <authorList>
            <consortium name="RefSeq"/>
        </authorList>
    </citation>
    <scope>IDENTIFICATION</scope>
</reference>